<evidence type="ECO:0000313" key="2">
    <source>
        <dbReference type="EMBL" id="GEM49373.1"/>
    </source>
</evidence>
<evidence type="ECO:0000313" key="3">
    <source>
        <dbReference type="Proteomes" id="UP000321306"/>
    </source>
</evidence>
<dbReference type="EMBL" id="BJXB01000033">
    <property type="protein sequence ID" value="GEM49373.1"/>
    <property type="molecule type" value="Genomic_DNA"/>
</dbReference>
<protein>
    <submittedName>
        <fullName evidence="2">Uncharacterized protein</fullName>
    </submittedName>
</protein>
<proteinExistence type="predicted"/>
<feature type="region of interest" description="Disordered" evidence="1">
    <location>
        <begin position="1"/>
        <end position="57"/>
    </location>
</feature>
<organism evidence="2 3">
    <name type="scientific">Deinococcus cellulosilyticus (strain DSM 18568 / NBRC 106333 / KACC 11606 / 5516J-15)</name>
    <dbReference type="NCBI Taxonomy" id="1223518"/>
    <lineage>
        <taxon>Bacteria</taxon>
        <taxon>Thermotogati</taxon>
        <taxon>Deinococcota</taxon>
        <taxon>Deinococci</taxon>
        <taxon>Deinococcales</taxon>
        <taxon>Deinococcaceae</taxon>
        <taxon>Deinococcus</taxon>
    </lineage>
</organism>
<feature type="compositionally biased region" description="Basic residues" evidence="1">
    <location>
        <begin position="15"/>
        <end position="29"/>
    </location>
</feature>
<accession>A0A511N945</accession>
<gene>
    <name evidence="2" type="ORF">DC3_50080</name>
</gene>
<dbReference type="Proteomes" id="UP000321306">
    <property type="component" value="Unassembled WGS sequence"/>
</dbReference>
<feature type="compositionally biased region" description="Basic and acidic residues" evidence="1">
    <location>
        <begin position="47"/>
        <end position="57"/>
    </location>
</feature>
<keyword evidence="3" id="KW-1185">Reference proteome</keyword>
<dbReference type="AlphaFoldDB" id="A0A511N945"/>
<name>A0A511N945_DEIC1</name>
<evidence type="ECO:0000256" key="1">
    <source>
        <dbReference type="SAM" id="MobiDB-lite"/>
    </source>
</evidence>
<sequence>MRFGISQAGVLWRPMGKHQGKANMHRSRDRKATGSPETRGHLQRAPVRSDGKISEST</sequence>
<reference evidence="2 3" key="1">
    <citation type="submission" date="2019-07" db="EMBL/GenBank/DDBJ databases">
        <title>Whole genome shotgun sequence of Deinococcus cellulosilyticus NBRC 106333.</title>
        <authorList>
            <person name="Hosoyama A."/>
            <person name="Uohara A."/>
            <person name="Ohji S."/>
            <person name="Ichikawa N."/>
        </authorList>
    </citation>
    <scope>NUCLEOTIDE SEQUENCE [LARGE SCALE GENOMIC DNA]</scope>
    <source>
        <strain evidence="2 3">NBRC 106333</strain>
    </source>
</reference>
<comment type="caution">
    <text evidence="2">The sequence shown here is derived from an EMBL/GenBank/DDBJ whole genome shotgun (WGS) entry which is preliminary data.</text>
</comment>